<proteinExistence type="predicted"/>
<evidence type="ECO:0000259" key="4">
    <source>
        <dbReference type="Pfam" id="PF03781"/>
    </source>
</evidence>
<accession>A0A179DDJ1</accession>
<gene>
    <name evidence="6" type="ORF">A5893_12030</name>
</gene>
<dbReference type="Pfam" id="PF12867">
    <property type="entry name" value="DinB_2"/>
    <property type="match status" value="1"/>
</dbReference>
<reference evidence="6 7" key="2">
    <citation type="submission" date="2016-06" db="EMBL/GenBank/DDBJ databases">
        <title>Pedobacter psychrophilus sp. nov., isolated from Antarctic fragmentary rock.</title>
        <authorList>
            <person name="Svec P."/>
        </authorList>
    </citation>
    <scope>NUCLEOTIDE SEQUENCE [LARGE SCALE GENOMIC DNA]</scope>
    <source>
        <strain evidence="6 7">CCM 8644</strain>
    </source>
</reference>
<dbReference type="OrthoDB" id="9768004at2"/>
<comment type="caution">
    <text evidence="6">The sequence shown here is derived from an EMBL/GenBank/DDBJ whole genome shotgun (WGS) entry which is preliminary data.</text>
</comment>
<dbReference type="InterPro" id="IPR016187">
    <property type="entry name" value="CTDL_fold"/>
</dbReference>
<dbReference type="PANTHER" id="PTHR23150">
    <property type="entry name" value="SULFATASE MODIFYING FACTOR 1, 2"/>
    <property type="match status" value="1"/>
</dbReference>
<dbReference type="GO" id="GO:0052699">
    <property type="term" value="P:ergothioneine biosynthetic process"/>
    <property type="evidence" value="ECO:0007669"/>
    <property type="project" value="InterPro"/>
</dbReference>
<evidence type="ECO:0000256" key="2">
    <source>
        <dbReference type="ARBA" id="ARBA00023004"/>
    </source>
</evidence>
<name>A0A179DDJ1_9SPHI</name>
<evidence type="ECO:0000313" key="7">
    <source>
        <dbReference type="Proteomes" id="UP000078459"/>
    </source>
</evidence>
<evidence type="ECO:0000256" key="1">
    <source>
        <dbReference type="ARBA" id="ARBA00023002"/>
    </source>
</evidence>
<dbReference type="AlphaFoldDB" id="A0A179DDJ1"/>
<dbReference type="SUPFAM" id="SSF56436">
    <property type="entry name" value="C-type lectin-like"/>
    <property type="match status" value="1"/>
</dbReference>
<dbReference type="Proteomes" id="UP000078459">
    <property type="component" value="Unassembled WGS sequence"/>
</dbReference>
<dbReference type="EMBL" id="LWHJ01000029">
    <property type="protein sequence ID" value="OAQ38770.1"/>
    <property type="molecule type" value="Genomic_DNA"/>
</dbReference>
<dbReference type="Pfam" id="PF03781">
    <property type="entry name" value="FGE-sulfatase"/>
    <property type="match status" value="1"/>
</dbReference>
<feature type="domain" description="Sulfatase-modifying factor enzyme-like" evidence="4">
    <location>
        <begin position="172"/>
        <end position="306"/>
    </location>
</feature>
<sequence>MSLLSNYLSVRKFSETICEPLQIEDYVVQPIEDVSPPKWHLGHTAWFFETFILKPNLIAYREFDPNYNYVFNSYYETVGARVIRTDRGNLSRPTVEDVYKYRAYVDEAMESFLCREPEESVKELLILGLNHEQQHQELLRYDIKYILGHNPLFPAYADEHIEQDLKVEDQVWLKVDAGVYEIGHEGNDFCFDNELGRHKVYLADFEISTSLVSNAEYLEFIEDKGYQDFKHWHAEAWDWVNTNKITAPLYWHFVDEEWLRYDLAGGLKPLKLEDAVTHISFYEAAAFASWKGMRLPTEFEWEIAAQKLDWGKLWEWTESSYLPYPGFSKAPGAIGEYNGKFMVSQKVLRGASVATSPNHKRLTYRNFFYPGLRWHYNGLRLSK</sequence>
<dbReference type="Gene3D" id="3.90.1580.10">
    <property type="entry name" value="paralog of FGE (formylglycine-generating enzyme)"/>
    <property type="match status" value="2"/>
</dbReference>
<evidence type="ECO:0000313" key="6">
    <source>
        <dbReference type="EMBL" id="OAQ38770.1"/>
    </source>
</evidence>
<dbReference type="InterPro" id="IPR024775">
    <property type="entry name" value="DinB-like"/>
</dbReference>
<dbReference type="RefSeq" id="WP_068822923.1">
    <property type="nucleotide sequence ID" value="NZ_LWHJ01000029.1"/>
</dbReference>
<dbReference type="InterPro" id="IPR005532">
    <property type="entry name" value="SUMF_dom"/>
</dbReference>
<keyword evidence="2" id="KW-0408">Iron</keyword>
<feature type="domain" description="DinB-like" evidence="5">
    <location>
        <begin position="16"/>
        <end position="137"/>
    </location>
</feature>
<organism evidence="6 7">
    <name type="scientific">Pedobacter psychrophilus</name>
    <dbReference type="NCBI Taxonomy" id="1826909"/>
    <lineage>
        <taxon>Bacteria</taxon>
        <taxon>Pseudomonadati</taxon>
        <taxon>Bacteroidota</taxon>
        <taxon>Sphingobacteriia</taxon>
        <taxon>Sphingobacteriales</taxon>
        <taxon>Sphingobacteriaceae</taxon>
        <taxon>Pedobacter</taxon>
    </lineage>
</organism>
<keyword evidence="7" id="KW-1185">Reference proteome</keyword>
<dbReference type="NCBIfam" id="TIGR03440">
    <property type="entry name" value="egtB_TIGR03440"/>
    <property type="match status" value="1"/>
</dbReference>
<reference evidence="6 7" key="1">
    <citation type="submission" date="2016-04" db="EMBL/GenBank/DDBJ databases">
        <authorList>
            <person name="Evans L.H."/>
            <person name="Alamgir A."/>
            <person name="Owens N."/>
            <person name="Weber N.D."/>
            <person name="Virtaneva K."/>
            <person name="Barbian K."/>
            <person name="Babar A."/>
            <person name="Rosenke K."/>
        </authorList>
    </citation>
    <scope>NUCLEOTIDE SEQUENCE [LARGE SCALE GENOMIC DNA]</scope>
    <source>
        <strain evidence="6 7">CCM 8644</strain>
    </source>
</reference>
<evidence type="ECO:0000256" key="3">
    <source>
        <dbReference type="ARBA" id="ARBA00037882"/>
    </source>
</evidence>
<dbReference type="PANTHER" id="PTHR23150:SF36">
    <property type="entry name" value="HERCYNINE OXYGENASE"/>
    <property type="match status" value="1"/>
</dbReference>
<dbReference type="STRING" id="1826909.A5893_12030"/>
<keyword evidence="1" id="KW-0560">Oxidoreductase</keyword>
<dbReference type="InterPro" id="IPR051043">
    <property type="entry name" value="Sulfatase_Mod_Factor_Kinase"/>
</dbReference>
<comment type="pathway">
    <text evidence="3">Amino-acid biosynthesis; ergothioneine biosynthesis.</text>
</comment>
<dbReference type="InterPro" id="IPR017806">
    <property type="entry name" value="EgtB"/>
</dbReference>
<evidence type="ECO:0000259" key="5">
    <source>
        <dbReference type="Pfam" id="PF12867"/>
    </source>
</evidence>
<dbReference type="InterPro" id="IPR042095">
    <property type="entry name" value="SUMF_sf"/>
</dbReference>
<protein>
    <submittedName>
        <fullName evidence="6">Sulfatase maturase</fullName>
    </submittedName>
</protein>